<organism evidence="1 2">
    <name type="scientific">Cannabis sativa</name>
    <name type="common">Hemp</name>
    <name type="synonym">Marijuana</name>
    <dbReference type="NCBI Taxonomy" id="3483"/>
    <lineage>
        <taxon>Eukaryota</taxon>
        <taxon>Viridiplantae</taxon>
        <taxon>Streptophyta</taxon>
        <taxon>Embryophyta</taxon>
        <taxon>Tracheophyta</taxon>
        <taxon>Spermatophyta</taxon>
        <taxon>Magnoliopsida</taxon>
        <taxon>eudicotyledons</taxon>
        <taxon>Gunneridae</taxon>
        <taxon>Pentapetalae</taxon>
        <taxon>rosids</taxon>
        <taxon>fabids</taxon>
        <taxon>Rosales</taxon>
        <taxon>Cannabaceae</taxon>
        <taxon>Cannabis</taxon>
    </lineage>
</organism>
<dbReference type="Gramene" id="evm.model.06.1323">
    <property type="protein sequence ID" value="cds.evm.model.06.1323"/>
    <property type="gene ID" value="evm.TU.06.1323"/>
</dbReference>
<dbReference type="EMBL" id="UZAU01000601">
    <property type="status" value="NOT_ANNOTATED_CDS"/>
    <property type="molecule type" value="Genomic_DNA"/>
</dbReference>
<proteinExistence type="predicted"/>
<keyword evidence="2" id="KW-1185">Reference proteome</keyword>
<evidence type="ECO:0000313" key="1">
    <source>
        <dbReference type="EnsemblPlants" id="cds.evm.model.06.1323"/>
    </source>
</evidence>
<dbReference type="EnsemblPlants" id="evm.model.06.1323">
    <property type="protein sequence ID" value="cds.evm.model.06.1323"/>
    <property type="gene ID" value="evm.TU.06.1323"/>
</dbReference>
<accession>A0A803PTZ8</accession>
<dbReference type="AlphaFoldDB" id="A0A803PTZ8"/>
<reference evidence="1" key="2">
    <citation type="submission" date="2021-03" db="UniProtKB">
        <authorList>
            <consortium name="EnsemblPlants"/>
        </authorList>
    </citation>
    <scope>IDENTIFICATION</scope>
</reference>
<reference evidence="1" key="1">
    <citation type="submission" date="2018-11" db="EMBL/GenBank/DDBJ databases">
        <authorList>
            <person name="Grassa J C."/>
        </authorList>
    </citation>
    <scope>NUCLEOTIDE SEQUENCE [LARGE SCALE GENOMIC DNA]</scope>
</reference>
<evidence type="ECO:0000313" key="2">
    <source>
        <dbReference type="Proteomes" id="UP000596661"/>
    </source>
</evidence>
<name>A0A803PTZ8_CANSA</name>
<sequence length="84" mass="10116">MRILVHKHSRYPGDKRFGICPSIEWFPWTTVDGHLVEYSQLQLQCFMAEMKLCSSNTDNHNDHIVTVWYFWLVVWYNEILEVVL</sequence>
<protein>
    <submittedName>
        <fullName evidence="1">Uncharacterized protein</fullName>
    </submittedName>
</protein>
<dbReference type="Proteomes" id="UP000596661">
    <property type="component" value="Chromosome 6"/>
</dbReference>